<keyword evidence="14" id="KW-1185">Reference proteome</keyword>
<dbReference type="EMBL" id="MNPJ01000007">
    <property type="protein sequence ID" value="OQS55516.1"/>
    <property type="molecule type" value="Genomic_DNA"/>
</dbReference>
<dbReference type="Gene3D" id="3.40.50.620">
    <property type="entry name" value="HUPs"/>
    <property type="match status" value="2"/>
</dbReference>
<sequence>MSEENSKLHFLNEIEQKGNLETRKVKINENLPKYFITFPYPYMNGKLHLGHLYSISKADILAYFKEMTGYNVLFPFAFHCTGMPIAASAQKLQSELNGENVDVSIISILNSFGFELSCQDKSKCDQDECICKFVDPFKWCRTFPKYCKASLQKFDACIDWRRSFITTNVNPYYDSFVLWQFKILKKKGFINFGKRYSIFCPIDRQACLDHDRRKGEGVKPVVCVLKILKNNVLVRIKNLDFKYDSDSQIITTNSIVWCKIKINDIEYVLEEFYYLNIKEQIKNVVFITNVNIKDVYENVSFIDVDLPYSKLKLNNDKNDKNTSIKEFVDNFKNEKLELVEKEGFIFLQIPEDKVISRSGGLCVVSLMDQWFLDYKNEEWKILARKCLERMEMSTDTREKLEFAVEWINKWGFSRNFGLGTVYFDDKSALIDSLSDSTIYMAFYTVKHLFFSDLEGKNEILKKEELSFELWDYVFMQTNVCPEFKYQETNEIVKNARKQFGYFYPVDLRVSGKDLINNHLTFFIMNHVAIFDEKYWPRRIFTNGHLMLNSAKMSKSEGNFLTVDDALKKFGTSATRMCLLACGDTNEDANFVESMANSFVLKLYTITKTVLALKQNDTSLLFTSLDNFLISSIKLNKEKVFNAYESIVFRDVLKYGFYENLNAIETYELFSEEGSDTQNLKGWAYYEMLSMLYPVIPSLSRHLKTCLQIFSDFVPSGFSSMQKHVDGILYIKEILRKCMLAKGKSLEIIVVKKYADWKENCISIINSLIAKKDNDIKKKVLSECSEHIKINKKKGSVFCMDYYKNPEKYVLNFNEFEYLNEYKNLLVRESGKTIKITCLDKHEKSEPGNPFILSE</sequence>
<dbReference type="Pfam" id="PF00133">
    <property type="entry name" value="tRNA-synt_1"/>
    <property type="match status" value="1"/>
</dbReference>
<evidence type="ECO:0000256" key="3">
    <source>
        <dbReference type="ARBA" id="ARBA00022598"/>
    </source>
</evidence>
<keyword evidence="5 10" id="KW-0067">ATP-binding</keyword>
<dbReference type="InterPro" id="IPR014729">
    <property type="entry name" value="Rossmann-like_a/b/a_fold"/>
</dbReference>
<comment type="caution">
    <text evidence="13">The sequence shown here is derived from an EMBL/GenBank/DDBJ whole genome shotgun (WGS) entry which is preliminary data.</text>
</comment>
<feature type="domain" description="Aminoacyl-tRNA synthetase class Ia" evidence="11">
    <location>
        <begin position="138"/>
        <end position="589"/>
    </location>
</feature>
<evidence type="ECO:0000256" key="8">
    <source>
        <dbReference type="ARBA" id="ARBA00030520"/>
    </source>
</evidence>
<feature type="domain" description="Methionyl/Leucyl tRNA synthetase" evidence="12">
    <location>
        <begin position="34"/>
        <end position="93"/>
    </location>
</feature>
<proteinExistence type="inferred from homology"/>
<reference evidence="13 14" key="1">
    <citation type="journal article" date="2017" name="Environ. Microbiol.">
        <title>Decay of the glycolytic pathway and adaptation to intranuclear parasitism within Enterocytozoonidae microsporidia.</title>
        <authorList>
            <person name="Wiredu Boakye D."/>
            <person name="Jaroenlak P."/>
            <person name="Prachumwat A."/>
            <person name="Williams T.A."/>
            <person name="Bateman K.S."/>
            <person name="Itsathitphaisarn O."/>
            <person name="Sritunyalucksana K."/>
            <person name="Paszkiewicz K.H."/>
            <person name="Moore K.A."/>
            <person name="Stentiford G.D."/>
            <person name="Williams B.A."/>
        </authorList>
    </citation>
    <scope>NUCLEOTIDE SEQUENCE [LARGE SCALE GENOMIC DNA]</scope>
    <source>
        <strain evidence="13 14">TH1</strain>
    </source>
</reference>
<dbReference type="SUPFAM" id="SSF52374">
    <property type="entry name" value="Nucleotidylyl transferase"/>
    <property type="match status" value="1"/>
</dbReference>
<keyword evidence="4 10" id="KW-0547">Nucleotide-binding</keyword>
<dbReference type="GO" id="GO:0006429">
    <property type="term" value="P:leucyl-tRNA aminoacylation"/>
    <property type="evidence" value="ECO:0007669"/>
    <property type="project" value="InterPro"/>
</dbReference>
<dbReference type="InterPro" id="IPR015413">
    <property type="entry name" value="Methionyl/Leucyl_tRNA_Synth"/>
</dbReference>
<dbReference type="InterPro" id="IPR004493">
    <property type="entry name" value="Leu-tRNA-synth_Ia_arc/euk"/>
</dbReference>
<dbReference type="STRING" id="646526.A0A1W0E8H0"/>
<dbReference type="InterPro" id="IPR001412">
    <property type="entry name" value="aa-tRNA-synth_I_CS"/>
</dbReference>
<evidence type="ECO:0000256" key="10">
    <source>
        <dbReference type="RuleBase" id="RU363035"/>
    </source>
</evidence>
<dbReference type="InterPro" id="IPR002300">
    <property type="entry name" value="aa-tRNA-synth_Ia"/>
</dbReference>
<keyword evidence="7 10" id="KW-0030">Aminoacyl-tRNA synthetase</keyword>
<dbReference type="PANTHER" id="PTHR45794:SF1">
    <property type="entry name" value="LEUCINE--TRNA LIGASE, CYTOPLASMIC"/>
    <property type="match status" value="1"/>
</dbReference>
<dbReference type="PANTHER" id="PTHR45794">
    <property type="entry name" value="LEUCYL-TRNA SYNTHETASE"/>
    <property type="match status" value="1"/>
</dbReference>
<protein>
    <recommendedName>
        <fullName evidence="2">leucine--tRNA ligase</fullName>
        <ecNumber evidence="2">6.1.1.4</ecNumber>
    </recommendedName>
    <alternativeName>
        <fullName evidence="8">Leucyl-tRNA synthetase</fullName>
    </alternativeName>
</protein>
<evidence type="ECO:0000256" key="9">
    <source>
        <dbReference type="ARBA" id="ARBA00047469"/>
    </source>
</evidence>
<keyword evidence="3 10" id="KW-0436">Ligase</keyword>
<dbReference type="GO" id="GO:0005524">
    <property type="term" value="F:ATP binding"/>
    <property type="evidence" value="ECO:0007669"/>
    <property type="project" value="UniProtKB-KW"/>
</dbReference>
<dbReference type="VEuPathDB" id="MicrosporidiaDB:EHP00_579"/>
<evidence type="ECO:0000313" key="14">
    <source>
        <dbReference type="Proteomes" id="UP000192758"/>
    </source>
</evidence>
<evidence type="ECO:0000259" key="11">
    <source>
        <dbReference type="Pfam" id="PF00133"/>
    </source>
</evidence>
<evidence type="ECO:0000313" key="13">
    <source>
        <dbReference type="EMBL" id="OQS55516.1"/>
    </source>
</evidence>
<dbReference type="Proteomes" id="UP000192758">
    <property type="component" value="Unassembled WGS sequence"/>
</dbReference>
<comment type="similarity">
    <text evidence="1 10">Belongs to the class-I aminoacyl-tRNA synthetase family.</text>
</comment>
<evidence type="ECO:0000256" key="5">
    <source>
        <dbReference type="ARBA" id="ARBA00022840"/>
    </source>
</evidence>
<gene>
    <name evidence="13" type="ORF">EHP00_579</name>
</gene>
<accession>A0A1W0E8H0</accession>
<dbReference type="CDD" id="cd00812">
    <property type="entry name" value="LeuRS_core"/>
    <property type="match status" value="1"/>
</dbReference>
<comment type="catalytic activity">
    <reaction evidence="9">
        <text>tRNA(Leu) + L-leucine + ATP = L-leucyl-tRNA(Leu) + AMP + diphosphate</text>
        <dbReference type="Rhea" id="RHEA:11688"/>
        <dbReference type="Rhea" id="RHEA-COMP:9613"/>
        <dbReference type="Rhea" id="RHEA-COMP:9622"/>
        <dbReference type="ChEBI" id="CHEBI:30616"/>
        <dbReference type="ChEBI" id="CHEBI:33019"/>
        <dbReference type="ChEBI" id="CHEBI:57427"/>
        <dbReference type="ChEBI" id="CHEBI:78442"/>
        <dbReference type="ChEBI" id="CHEBI:78494"/>
        <dbReference type="ChEBI" id="CHEBI:456215"/>
        <dbReference type="EC" id="6.1.1.4"/>
    </reaction>
</comment>
<evidence type="ECO:0000256" key="4">
    <source>
        <dbReference type="ARBA" id="ARBA00022741"/>
    </source>
</evidence>
<dbReference type="PROSITE" id="PS00178">
    <property type="entry name" value="AA_TRNA_LIGASE_I"/>
    <property type="match status" value="1"/>
</dbReference>
<evidence type="ECO:0000256" key="6">
    <source>
        <dbReference type="ARBA" id="ARBA00022917"/>
    </source>
</evidence>
<name>A0A1W0E8H0_9MICR</name>
<evidence type="ECO:0000256" key="7">
    <source>
        <dbReference type="ARBA" id="ARBA00023146"/>
    </source>
</evidence>
<dbReference type="OrthoDB" id="10249672at2759"/>
<evidence type="ECO:0000256" key="2">
    <source>
        <dbReference type="ARBA" id="ARBA00013164"/>
    </source>
</evidence>
<dbReference type="GO" id="GO:0004823">
    <property type="term" value="F:leucine-tRNA ligase activity"/>
    <property type="evidence" value="ECO:0007669"/>
    <property type="project" value="UniProtKB-EC"/>
</dbReference>
<organism evidence="13 14">
    <name type="scientific">Ecytonucleospora hepatopenaei</name>
    <dbReference type="NCBI Taxonomy" id="646526"/>
    <lineage>
        <taxon>Eukaryota</taxon>
        <taxon>Fungi</taxon>
        <taxon>Fungi incertae sedis</taxon>
        <taxon>Microsporidia</taxon>
        <taxon>Enterocytozoonidae</taxon>
        <taxon>Ecytonucleospora</taxon>
    </lineage>
</organism>
<keyword evidence="6 10" id="KW-0648">Protein biosynthesis</keyword>
<dbReference type="AlphaFoldDB" id="A0A1W0E8H0"/>
<evidence type="ECO:0000259" key="12">
    <source>
        <dbReference type="Pfam" id="PF09334"/>
    </source>
</evidence>
<evidence type="ECO:0000256" key="1">
    <source>
        <dbReference type="ARBA" id="ARBA00005594"/>
    </source>
</evidence>
<dbReference type="Pfam" id="PF09334">
    <property type="entry name" value="tRNA-synt_1g"/>
    <property type="match status" value="1"/>
</dbReference>
<dbReference type="EC" id="6.1.1.4" evidence="2"/>